<dbReference type="GeneID" id="110787069"/>
<dbReference type="PANTHER" id="PTHR13763:SF9">
    <property type="entry name" value="BRCA1-ASSOCIATED RING DOMAIN PROTEIN 1"/>
    <property type="match status" value="1"/>
</dbReference>
<feature type="domain" description="BRCT" evidence="12">
    <location>
        <begin position="535"/>
        <end position="638"/>
    </location>
</feature>
<dbReference type="Proteomes" id="UP000813463">
    <property type="component" value="Chromosome 6"/>
</dbReference>
<evidence type="ECO:0000256" key="6">
    <source>
        <dbReference type="ARBA" id="ARBA00022833"/>
    </source>
</evidence>
<dbReference type="InterPro" id="IPR031099">
    <property type="entry name" value="BRCA1-associated"/>
</dbReference>
<dbReference type="Pfam" id="PF13445">
    <property type="entry name" value="zf-RING_UBOX"/>
    <property type="match status" value="1"/>
</dbReference>
<evidence type="ECO:0000313" key="14">
    <source>
        <dbReference type="Proteomes" id="UP000813463"/>
    </source>
</evidence>
<feature type="region of interest" description="Disordered" evidence="10">
    <location>
        <begin position="146"/>
        <end position="210"/>
    </location>
</feature>
<evidence type="ECO:0000313" key="15">
    <source>
        <dbReference type="RefSeq" id="XP_021847326.2"/>
    </source>
</evidence>
<dbReference type="Gene3D" id="3.30.40.10">
    <property type="entry name" value="Zinc/RING finger domain, C3HC4 (zinc finger)"/>
    <property type="match status" value="2"/>
</dbReference>
<evidence type="ECO:0000256" key="8">
    <source>
        <dbReference type="ARBA" id="ARBA00023242"/>
    </source>
</evidence>
<keyword evidence="7" id="KW-0234">DNA repair</keyword>
<evidence type="ECO:0000256" key="7">
    <source>
        <dbReference type="ARBA" id="ARBA00023204"/>
    </source>
</evidence>
<dbReference type="Pfam" id="PF00533">
    <property type="entry name" value="BRCT"/>
    <property type="match status" value="1"/>
</dbReference>
<keyword evidence="14" id="KW-1185">Reference proteome</keyword>
<keyword evidence="5 9" id="KW-0863">Zinc-finger</keyword>
<feature type="compositionally biased region" description="Low complexity" evidence="10">
    <location>
        <begin position="146"/>
        <end position="160"/>
    </location>
</feature>
<dbReference type="InterPro" id="IPR034732">
    <property type="entry name" value="EPHD"/>
</dbReference>
<dbReference type="GO" id="GO:0000724">
    <property type="term" value="P:double-strand break repair via homologous recombination"/>
    <property type="evidence" value="ECO:0000318"/>
    <property type="project" value="GO_Central"/>
</dbReference>
<evidence type="ECO:0000256" key="1">
    <source>
        <dbReference type="ARBA" id="ARBA00004123"/>
    </source>
</evidence>
<feature type="compositionally biased region" description="Basic and acidic residues" evidence="10">
    <location>
        <begin position="188"/>
        <end position="204"/>
    </location>
</feature>
<reference evidence="15" key="2">
    <citation type="submission" date="2025-08" db="UniProtKB">
        <authorList>
            <consortium name="RefSeq"/>
        </authorList>
    </citation>
    <scope>IDENTIFICATION</scope>
    <source>
        <tissue evidence="15">Leaf</tissue>
    </source>
</reference>
<feature type="domain" description="BRCT" evidence="12">
    <location>
        <begin position="429"/>
        <end position="514"/>
    </location>
</feature>
<keyword evidence="2" id="KW-0479">Metal-binding</keyword>
<evidence type="ECO:0000259" key="11">
    <source>
        <dbReference type="PROSITE" id="PS50089"/>
    </source>
</evidence>
<evidence type="ECO:0000256" key="2">
    <source>
        <dbReference type="ARBA" id="ARBA00022723"/>
    </source>
</evidence>
<keyword evidence="3" id="KW-0677">Repeat</keyword>
<dbReference type="GO" id="GO:0045944">
    <property type="term" value="P:positive regulation of transcription by RNA polymerase II"/>
    <property type="evidence" value="ECO:0000318"/>
    <property type="project" value="GO_Central"/>
</dbReference>
<dbReference type="RefSeq" id="XP_021847326.2">
    <property type="nucleotide sequence ID" value="XM_021991634.2"/>
</dbReference>
<evidence type="ECO:0000256" key="3">
    <source>
        <dbReference type="ARBA" id="ARBA00022737"/>
    </source>
</evidence>
<dbReference type="SUPFAM" id="SSF57850">
    <property type="entry name" value="RING/U-box"/>
    <property type="match status" value="1"/>
</dbReference>
<dbReference type="CDD" id="cd17734">
    <property type="entry name" value="BRCT_Bard1_rpt1"/>
    <property type="match status" value="1"/>
</dbReference>
<evidence type="ECO:0000256" key="9">
    <source>
        <dbReference type="PROSITE-ProRule" id="PRU00175"/>
    </source>
</evidence>
<dbReference type="PROSITE" id="PS50089">
    <property type="entry name" value="ZF_RING_2"/>
    <property type="match status" value="1"/>
</dbReference>
<dbReference type="SMART" id="SM00184">
    <property type="entry name" value="RING"/>
    <property type="match status" value="1"/>
</dbReference>
<dbReference type="GO" id="GO:0008270">
    <property type="term" value="F:zinc ion binding"/>
    <property type="evidence" value="ECO:0007669"/>
    <property type="project" value="UniProtKB-KW"/>
</dbReference>
<dbReference type="PROSITE" id="PS00518">
    <property type="entry name" value="ZF_RING_1"/>
    <property type="match status" value="1"/>
</dbReference>
<sequence length="644" mass="70538">MAESQTHAHFLNPWVLHLQKLELELKCSLCLKVYNKPILLPCNHIFCSSCVPKSNLFGGLDCPLCKISYFEQDLRQAPFVQNVVNIYRSMKASTHMLNPDLGRVKSEIPNQIAKKQIDCSPPGNSNSGTCGNVEQHEDVDVDVNQIESSSQDSPPSSGISKGVDVDSRDPGSSYDTAGKLPSKKSSKRNADDFKTKDNSHDQSGKKQKQFLSQCLPQLRQGSTSSLAADLQNAASAGSEMANTGNDPGNQQAVESDSASLINFFCAFCQSWKITEGSGPMQHFDKGRQVFGSEAGRSSVLHVHQSCIEWAPQIYYENDTTMKNLDKELARAGKLKCTSCGVKGAALGCFAKSCRRSYHVPCAYEVTGCRWDMDDYLMLCPAHVSNKFPSEKFKKPAVKKCSSAKIVVEKKSVCDTDFWAKSSTGAKNWVLCGSALSADEKYKLVKFASSCGATVTKAWNPDVTHVIAATDANGACSRTLKVLMGILNGRWILSIDWIEACMQSKCPVDEEPYEIIFDNHGCCDGPKTGRLRVLDNAPKLFSSLKFFFMAGFVETYKNDLQNLIVAAGGTILESEAQLQRSNDKPCHPSTTILVYNDDSTGEVNGVVQRQLVVEKLALETGSQVIAHTWILDSIASGALQAFFQR</sequence>
<dbReference type="Pfam" id="PF13771">
    <property type="entry name" value="zf-HC5HC2H"/>
    <property type="match status" value="1"/>
</dbReference>
<dbReference type="Pfam" id="PF16589">
    <property type="entry name" value="BRCT_2"/>
    <property type="match status" value="1"/>
</dbReference>
<evidence type="ECO:0000259" key="13">
    <source>
        <dbReference type="PROSITE" id="PS51805"/>
    </source>
</evidence>
<proteinExistence type="predicted"/>
<evidence type="ECO:0000256" key="10">
    <source>
        <dbReference type="SAM" id="MobiDB-lite"/>
    </source>
</evidence>
<keyword evidence="8" id="KW-0539">Nucleus</keyword>
<dbReference type="PROSITE" id="PS50172">
    <property type="entry name" value="BRCT"/>
    <property type="match status" value="2"/>
</dbReference>
<feature type="domain" description="RING-type" evidence="11">
    <location>
        <begin position="27"/>
        <end position="66"/>
    </location>
</feature>
<dbReference type="SUPFAM" id="SSF52113">
    <property type="entry name" value="BRCT domain"/>
    <property type="match status" value="2"/>
</dbReference>
<dbReference type="GO" id="GO:0004842">
    <property type="term" value="F:ubiquitin-protein transferase activity"/>
    <property type="evidence" value="ECO:0000318"/>
    <property type="project" value="GO_Central"/>
</dbReference>
<comment type="subcellular location">
    <subcellularLocation>
        <location evidence="1">Nucleus</location>
    </subcellularLocation>
</comment>
<organism evidence="14 15">
    <name type="scientific">Spinacia oleracea</name>
    <name type="common">Spinach</name>
    <dbReference type="NCBI Taxonomy" id="3562"/>
    <lineage>
        <taxon>Eukaryota</taxon>
        <taxon>Viridiplantae</taxon>
        <taxon>Streptophyta</taxon>
        <taxon>Embryophyta</taxon>
        <taxon>Tracheophyta</taxon>
        <taxon>Spermatophyta</taxon>
        <taxon>Magnoliopsida</taxon>
        <taxon>eudicotyledons</taxon>
        <taxon>Gunneridae</taxon>
        <taxon>Pentapetalae</taxon>
        <taxon>Caryophyllales</taxon>
        <taxon>Chenopodiaceae</taxon>
        <taxon>Chenopodioideae</taxon>
        <taxon>Anserineae</taxon>
        <taxon>Spinacia</taxon>
    </lineage>
</organism>
<dbReference type="InterPro" id="IPR013083">
    <property type="entry name" value="Znf_RING/FYVE/PHD"/>
</dbReference>
<dbReference type="GO" id="GO:0031436">
    <property type="term" value="C:BRCA1-BARD1 complex"/>
    <property type="evidence" value="ECO:0000318"/>
    <property type="project" value="GO_Central"/>
</dbReference>
<dbReference type="InterPro" id="IPR001841">
    <property type="entry name" value="Znf_RING"/>
</dbReference>
<evidence type="ECO:0000259" key="12">
    <source>
        <dbReference type="PROSITE" id="PS50172"/>
    </source>
</evidence>
<keyword evidence="6" id="KW-0862">Zinc</keyword>
<dbReference type="SMART" id="SM00292">
    <property type="entry name" value="BRCT"/>
    <property type="match status" value="2"/>
</dbReference>
<gene>
    <name evidence="15" type="primary">LOC110787069</name>
</gene>
<dbReference type="InterPro" id="IPR036420">
    <property type="entry name" value="BRCT_dom_sf"/>
</dbReference>
<dbReference type="KEGG" id="soe:110787069"/>
<accession>A0A9R0IDI3</accession>
<dbReference type="PANTHER" id="PTHR13763">
    <property type="entry name" value="BREAST CANCER TYPE 1 SUSCEPTIBILITY PROTEIN BRCA1"/>
    <property type="match status" value="1"/>
</dbReference>
<dbReference type="GO" id="GO:0070531">
    <property type="term" value="C:BRCA1-A complex"/>
    <property type="evidence" value="ECO:0000318"/>
    <property type="project" value="GO_Central"/>
</dbReference>
<dbReference type="PROSITE" id="PS51805">
    <property type="entry name" value="EPHD"/>
    <property type="match status" value="1"/>
</dbReference>
<protein>
    <submittedName>
        <fullName evidence="15">BRCA1-associated RING domain protein 1</fullName>
    </submittedName>
</protein>
<dbReference type="CDD" id="cd15571">
    <property type="entry name" value="ePHD"/>
    <property type="match status" value="1"/>
</dbReference>
<dbReference type="InterPro" id="IPR017907">
    <property type="entry name" value="Znf_RING_CS"/>
</dbReference>
<keyword evidence="4" id="KW-0227">DNA damage</keyword>
<reference evidence="14" key="1">
    <citation type="journal article" date="2021" name="Nat. Commun.">
        <title>Genomic analyses provide insights into spinach domestication and the genetic basis of agronomic traits.</title>
        <authorList>
            <person name="Cai X."/>
            <person name="Sun X."/>
            <person name="Xu C."/>
            <person name="Sun H."/>
            <person name="Wang X."/>
            <person name="Ge C."/>
            <person name="Zhang Z."/>
            <person name="Wang Q."/>
            <person name="Fei Z."/>
            <person name="Jiao C."/>
            <person name="Wang Q."/>
        </authorList>
    </citation>
    <scope>NUCLEOTIDE SEQUENCE [LARGE SCALE GENOMIC DNA]</scope>
    <source>
        <strain evidence="14">cv. Varoflay</strain>
    </source>
</reference>
<dbReference type="InterPro" id="IPR027370">
    <property type="entry name" value="Znf-RING_euk"/>
</dbReference>
<dbReference type="InterPro" id="IPR001357">
    <property type="entry name" value="BRCT_dom"/>
</dbReference>
<dbReference type="AlphaFoldDB" id="A0A9R0IDI3"/>
<dbReference type="Gene3D" id="3.40.50.10190">
    <property type="entry name" value="BRCT domain"/>
    <property type="match status" value="2"/>
</dbReference>
<evidence type="ECO:0000256" key="5">
    <source>
        <dbReference type="ARBA" id="ARBA00022771"/>
    </source>
</evidence>
<feature type="domain" description="PHD-type" evidence="13">
    <location>
        <begin position="262"/>
        <end position="383"/>
    </location>
</feature>
<evidence type="ECO:0000256" key="4">
    <source>
        <dbReference type="ARBA" id="ARBA00022763"/>
    </source>
</evidence>
<name>A0A9R0IDI3_SPIOL</name>